<dbReference type="InterPro" id="IPR030677">
    <property type="entry name" value="Nnr"/>
</dbReference>
<dbReference type="Proteomes" id="UP000823631">
    <property type="component" value="Unassembled WGS sequence"/>
</dbReference>
<gene>
    <name evidence="18" type="primary">nnrE</name>
    <name evidence="17" type="synonym">nnrD</name>
    <name evidence="22" type="ORF">IAB19_02810</name>
</gene>
<protein>
    <recommendedName>
        <fullName evidence="19">Bifunctional NAD(P)H-hydrate repair enzyme</fullName>
    </recommendedName>
    <alternativeName>
        <fullName evidence="19">Nicotinamide nucleotide repair protein</fullName>
    </alternativeName>
    <domain>
        <recommendedName>
            <fullName evidence="19">ADP-dependent (S)-NAD(P)H-hydrate dehydratase</fullName>
            <ecNumber evidence="19">4.2.1.136</ecNumber>
        </recommendedName>
        <alternativeName>
            <fullName evidence="19">ADP-dependent NAD(P)HX dehydratase</fullName>
        </alternativeName>
    </domain>
    <domain>
        <recommendedName>
            <fullName evidence="19">NAD(P)H-hydrate epimerase</fullName>
            <ecNumber evidence="19">5.1.99.6</ecNumber>
        </recommendedName>
    </domain>
</protein>
<sequence length="515" mass="53114">MAYCFEQALLPLYCSAQVRALEQEHAKAHGGHCYDLMELAGKAAVDELVLRLPLRGCIWIFAGKGNNGGDGYVAGRLLHAMGYQVRLFALGTPRPGTEAQQAAEAYAQAGGLVDYVLPELEDAISDPPDCIIDALLGTGLKSAPHEPAASWINYINAVPAFTLSIDVPSGLNADTGEAPGACVKADRSVCMLAMKPGLFTDSGPDCAGEVVSAGLGVESRECYGRFAGVEGAAELPCYLCHYEDIMPALPVRHPSCHKGEAGRVLIAGGAQGYGGAAMISSMAALRSGAGLIKAALAPCNVTALNARCPEIMSADLTSDEDFAAAAAWCDVLAIGPGLAQNELSRKRVAQAAALDKPVVFDADALNILAAGDIKLTGEEHVLTPHPGEAARLLGLSVSEVNSDRLHSAVLLQKRFGGVVLLKGAGTVITDGHILVIIDEGSASMASGGMGDALTGVIAALRAQGIPLMHAVVCAAAVHGRAGNKAARDGLIGTAATDLLPCIRRLINGFSLLQEN</sequence>
<evidence type="ECO:0000256" key="12">
    <source>
        <dbReference type="ARBA" id="ARBA00023239"/>
    </source>
</evidence>
<comment type="caution">
    <text evidence="18">Lacks conserved residue(s) required for the propagation of feature annotation.</text>
</comment>
<keyword evidence="11 18" id="KW-0413">Isomerase</keyword>
<keyword evidence="9 18" id="KW-0630">Potassium</keyword>
<dbReference type="InterPro" id="IPR004443">
    <property type="entry name" value="YjeF_N_dom"/>
</dbReference>
<comment type="cofactor">
    <cofactor evidence="17">
        <name>Mg(2+)</name>
        <dbReference type="ChEBI" id="CHEBI:18420"/>
    </cofactor>
</comment>
<keyword evidence="5 18" id="KW-0479">Metal-binding</keyword>
<organism evidence="22 23">
    <name type="scientific">Candidatus Avisuccinivibrio stercorigallinarum</name>
    <dbReference type="NCBI Taxonomy" id="2840704"/>
    <lineage>
        <taxon>Bacteria</taxon>
        <taxon>Pseudomonadati</taxon>
        <taxon>Pseudomonadota</taxon>
        <taxon>Gammaproteobacteria</taxon>
        <taxon>Aeromonadales</taxon>
        <taxon>Succinivibrionaceae</taxon>
        <taxon>Succinivibrionaceae incertae sedis</taxon>
        <taxon>Candidatus Avisuccinivibrio</taxon>
    </lineage>
</organism>
<evidence type="ECO:0000256" key="18">
    <source>
        <dbReference type="HAMAP-Rule" id="MF_01966"/>
    </source>
</evidence>
<dbReference type="PANTHER" id="PTHR12592">
    <property type="entry name" value="ATP-DEPENDENT (S)-NAD(P)H-HYDRATE DEHYDRATASE FAMILY MEMBER"/>
    <property type="match status" value="1"/>
</dbReference>
<dbReference type="GO" id="GO:0005524">
    <property type="term" value="F:ATP binding"/>
    <property type="evidence" value="ECO:0007669"/>
    <property type="project" value="UniProtKB-UniRule"/>
</dbReference>
<dbReference type="SUPFAM" id="SSF64153">
    <property type="entry name" value="YjeF N-terminal domain-like"/>
    <property type="match status" value="1"/>
</dbReference>
<evidence type="ECO:0000256" key="1">
    <source>
        <dbReference type="ARBA" id="ARBA00000013"/>
    </source>
</evidence>
<comment type="catalytic activity">
    <reaction evidence="16 17 19">
        <text>(6S)-NADPHX + ADP = AMP + phosphate + NADPH + H(+)</text>
        <dbReference type="Rhea" id="RHEA:32235"/>
        <dbReference type="ChEBI" id="CHEBI:15378"/>
        <dbReference type="ChEBI" id="CHEBI:43474"/>
        <dbReference type="ChEBI" id="CHEBI:57783"/>
        <dbReference type="ChEBI" id="CHEBI:64076"/>
        <dbReference type="ChEBI" id="CHEBI:456215"/>
        <dbReference type="ChEBI" id="CHEBI:456216"/>
        <dbReference type="EC" id="4.2.1.136"/>
    </reaction>
</comment>
<comment type="function">
    <text evidence="14 19">Bifunctional enzyme that catalyzes the epimerization of the S- and R-forms of NAD(P)HX and the dehydration of the S-form of NAD(P)HX at the expense of ADP, which is converted to AMP. This allows the repair of both epimers of NAD(P)HX, a damaged form of NAD(P)H that is a result of enzymatic or heat-dependent hydration.</text>
</comment>
<feature type="binding site" evidence="18">
    <location>
        <position position="67"/>
    </location>
    <ligand>
        <name>K(+)</name>
        <dbReference type="ChEBI" id="CHEBI:29103"/>
    </ligand>
</feature>
<evidence type="ECO:0000256" key="4">
    <source>
        <dbReference type="ARBA" id="ARBA00009524"/>
    </source>
</evidence>
<reference evidence="22" key="2">
    <citation type="journal article" date="2021" name="PeerJ">
        <title>Extensive microbial diversity within the chicken gut microbiome revealed by metagenomics and culture.</title>
        <authorList>
            <person name="Gilroy R."/>
            <person name="Ravi A."/>
            <person name="Getino M."/>
            <person name="Pursley I."/>
            <person name="Horton D.L."/>
            <person name="Alikhan N.F."/>
            <person name="Baker D."/>
            <person name="Gharbi K."/>
            <person name="Hall N."/>
            <person name="Watson M."/>
            <person name="Adriaenssens E.M."/>
            <person name="Foster-Nyarko E."/>
            <person name="Jarju S."/>
            <person name="Secka A."/>
            <person name="Antonio M."/>
            <person name="Oren A."/>
            <person name="Chaudhuri R.R."/>
            <person name="La Ragione R."/>
            <person name="Hildebrand F."/>
            <person name="Pallen M.J."/>
        </authorList>
    </citation>
    <scope>NUCLEOTIDE SEQUENCE</scope>
    <source>
        <strain evidence="22">17213</strain>
    </source>
</reference>
<evidence type="ECO:0000256" key="8">
    <source>
        <dbReference type="ARBA" id="ARBA00022857"/>
    </source>
</evidence>
<comment type="caution">
    <text evidence="22">The sequence shown here is derived from an EMBL/GenBank/DDBJ whole genome shotgun (WGS) entry which is preliminary data.</text>
</comment>
<keyword evidence="12 17" id="KW-0456">Lyase</keyword>
<evidence type="ECO:0000313" key="22">
    <source>
        <dbReference type="EMBL" id="MBO8415294.1"/>
    </source>
</evidence>
<feature type="binding site" evidence="18">
    <location>
        <begin position="137"/>
        <end position="143"/>
    </location>
    <ligand>
        <name>(6S)-NADPHX</name>
        <dbReference type="ChEBI" id="CHEBI:64076"/>
    </ligand>
</feature>
<comment type="subunit">
    <text evidence="17">Homotetramer.</text>
</comment>
<dbReference type="EMBL" id="JADINH010000052">
    <property type="protein sequence ID" value="MBO8415294.1"/>
    <property type="molecule type" value="Genomic_DNA"/>
</dbReference>
<dbReference type="Gene3D" id="3.40.50.10260">
    <property type="entry name" value="YjeF N-terminal domain"/>
    <property type="match status" value="1"/>
</dbReference>
<evidence type="ECO:0000256" key="15">
    <source>
        <dbReference type="ARBA" id="ARBA00048238"/>
    </source>
</evidence>
<feature type="binding site" evidence="18">
    <location>
        <position position="166"/>
    </location>
    <ligand>
        <name>(6S)-NADPHX</name>
        <dbReference type="ChEBI" id="CHEBI:64076"/>
    </ligand>
</feature>
<comment type="function">
    <text evidence="18">Catalyzes the epimerization of the S- and R-forms of NAD(P)HX, a damaged form of NAD(P)H that is a result of enzymatic or heat-dependent hydration. This is a prerequisite for the S-specific NAD(P)H-hydrate dehydratase to allow the repair of both epimers of NAD(P)HX.</text>
</comment>
<dbReference type="GO" id="GO:0046872">
    <property type="term" value="F:metal ion binding"/>
    <property type="evidence" value="ECO:0007669"/>
    <property type="project" value="UniProtKB-UniRule"/>
</dbReference>
<dbReference type="PROSITE" id="PS51385">
    <property type="entry name" value="YJEF_N"/>
    <property type="match status" value="1"/>
</dbReference>
<comment type="catalytic activity">
    <reaction evidence="15 17 19">
        <text>(6S)-NADHX + ADP = AMP + phosphate + NADH + H(+)</text>
        <dbReference type="Rhea" id="RHEA:32223"/>
        <dbReference type="ChEBI" id="CHEBI:15378"/>
        <dbReference type="ChEBI" id="CHEBI:43474"/>
        <dbReference type="ChEBI" id="CHEBI:57945"/>
        <dbReference type="ChEBI" id="CHEBI:64074"/>
        <dbReference type="ChEBI" id="CHEBI:456215"/>
        <dbReference type="ChEBI" id="CHEBI:456216"/>
        <dbReference type="EC" id="4.2.1.136"/>
    </reaction>
</comment>
<feature type="binding site" evidence="17">
    <location>
        <position position="450"/>
    </location>
    <ligand>
        <name>AMP</name>
        <dbReference type="ChEBI" id="CHEBI:456215"/>
    </ligand>
</feature>
<evidence type="ECO:0000256" key="3">
    <source>
        <dbReference type="ARBA" id="ARBA00006001"/>
    </source>
</evidence>
<evidence type="ECO:0000256" key="16">
    <source>
        <dbReference type="ARBA" id="ARBA00049209"/>
    </source>
</evidence>
<feature type="binding site" evidence="18">
    <location>
        <position position="133"/>
    </location>
    <ligand>
        <name>K(+)</name>
        <dbReference type="ChEBI" id="CHEBI:29103"/>
    </ligand>
</feature>
<evidence type="ECO:0000256" key="19">
    <source>
        <dbReference type="PIRNR" id="PIRNR017184"/>
    </source>
</evidence>
<proteinExistence type="inferred from homology"/>
<dbReference type="EC" id="4.2.1.136" evidence="19"/>
<dbReference type="InterPro" id="IPR036652">
    <property type="entry name" value="YjeF_N_dom_sf"/>
</dbReference>
<feature type="binding site" evidence="17">
    <location>
        <position position="276"/>
    </location>
    <ligand>
        <name>(6S)-NADPHX</name>
        <dbReference type="ChEBI" id="CHEBI:64076"/>
    </ligand>
</feature>
<comment type="similarity">
    <text evidence="4 19">In the C-terminal section; belongs to the NnrD/CARKD family.</text>
</comment>
<accession>A0A9D9D900</accession>
<dbReference type="HAMAP" id="MF_01966">
    <property type="entry name" value="NADHX_epimerase"/>
    <property type="match status" value="1"/>
</dbReference>
<evidence type="ECO:0000256" key="7">
    <source>
        <dbReference type="ARBA" id="ARBA00022840"/>
    </source>
</evidence>
<keyword evidence="8 17" id="KW-0521">NADP</keyword>
<comment type="catalytic activity">
    <reaction evidence="2 18 19">
        <text>(6R)-NADPHX = (6S)-NADPHX</text>
        <dbReference type="Rhea" id="RHEA:32227"/>
        <dbReference type="ChEBI" id="CHEBI:64076"/>
        <dbReference type="ChEBI" id="CHEBI:64077"/>
        <dbReference type="EC" id="5.1.99.6"/>
    </reaction>
</comment>
<dbReference type="NCBIfam" id="TIGR00196">
    <property type="entry name" value="yjeF_cterm"/>
    <property type="match status" value="1"/>
</dbReference>
<evidence type="ECO:0000256" key="13">
    <source>
        <dbReference type="ARBA" id="ARBA00023268"/>
    </source>
</evidence>
<dbReference type="Pfam" id="PF01256">
    <property type="entry name" value="Carb_kinase"/>
    <property type="match status" value="1"/>
</dbReference>
<dbReference type="NCBIfam" id="TIGR00197">
    <property type="entry name" value="yjeF_nterm"/>
    <property type="match status" value="1"/>
</dbReference>
<dbReference type="GO" id="GO:0110051">
    <property type="term" value="P:metabolite repair"/>
    <property type="evidence" value="ECO:0007669"/>
    <property type="project" value="TreeGrafter"/>
</dbReference>
<keyword evidence="7 17" id="KW-0067">ATP-binding</keyword>
<comment type="similarity">
    <text evidence="3 19">In the N-terminal section; belongs to the NnrE/AIBP family.</text>
</comment>
<dbReference type="PROSITE" id="PS51383">
    <property type="entry name" value="YJEF_C_3"/>
    <property type="match status" value="1"/>
</dbReference>
<dbReference type="CDD" id="cd01171">
    <property type="entry name" value="YXKO-related"/>
    <property type="match status" value="1"/>
</dbReference>
<evidence type="ECO:0000256" key="9">
    <source>
        <dbReference type="ARBA" id="ARBA00022958"/>
    </source>
</evidence>
<evidence type="ECO:0000256" key="11">
    <source>
        <dbReference type="ARBA" id="ARBA00023235"/>
    </source>
</evidence>
<evidence type="ECO:0000256" key="10">
    <source>
        <dbReference type="ARBA" id="ARBA00023027"/>
    </source>
</evidence>
<evidence type="ECO:0000256" key="14">
    <source>
        <dbReference type="ARBA" id="ARBA00025153"/>
    </source>
</evidence>
<dbReference type="InterPro" id="IPR029056">
    <property type="entry name" value="Ribokinase-like"/>
</dbReference>
<dbReference type="GO" id="GO:0052856">
    <property type="term" value="F:NAD(P)HX epimerase activity"/>
    <property type="evidence" value="ECO:0007669"/>
    <property type="project" value="UniProtKB-UniRule"/>
</dbReference>
<dbReference type="AlphaFoldDB" id="A0A9D9D900"/>
<evidence type="ECO:0000259" key="20">
    <source>
        <dbReference type="PROSITE" id="PS51383"/>
    </source>
</evidence>
<evidence type="ECO:0000256" key="17">
    <source>
        <dbReference type="HAMAP-Rule" id="MF_01965"/>
    </source>
</evidence>
<dbReference type="SUPFAM" id="SSF53613">
    <property type="entry name" value="Ribokinase-like"/>
    <property type="match status" value="1"/>
</dbReference>
<dbReference type="GO" id="GO:0052855">
    <property type="term" value="F:ADP-dependent NAD(P)H-hydrate dehydratase activity"/>
    <property type="evidence" value="ECO:0007669"/>
    <property type="project" value="UniProtKB-UniRule"/>
</dbReference>
<name>A0A9D9D900_9GAMM</name>
<comment type="function">
    <text evidence="17">Catalyzes the dehydration of the S-form of NAD(P)HX at the expense of ADP, which is converted to AMP. Together with NAD(P)HX epimerase, which catalyzes the epimerization of the S- and R-forms, the enzyme allows the repair of both epimers of NAD(P)HX, a damaged form of NAD(P)H that is a result of enzymatic or heat-dependent hydration.</text>
</comment>
<dbReference type="InterPro" id="IPR000631">
    <property type="entry name" value="CARKD"/>
</dbReference>
<feature type="binding site" evidence="17">
    <location>
        <position position="451"/>
    </location>
    <ligand>
        <name>(6S)-NADPHX</name>
        <dbReference type="ChEBI" id="CHEBI:64076"/>
    </ligand>
</feature>
<keyword evidence="13" id="KW-0511">Multifunctional enzyme</keyword>
<evidence type="ECO:0000256" key="5">
    <source>
        <dbReference type="ARBA" id="ARBA00022723"/>
    </source>
</evidence>
<dbReference type="PIRSF" id="PIRSF017184">
    <property type="entry name" value="Nnr"/>
    <property type="match status" value="1"/>
</dbReference>
<dbReference type="HAMAP" id="MF_01965">
    <property type="entry name" value="NADHX_dehydratase"/>
    <property type="match status" value="1"/>
</dbReference>
<feature type="binding site" evidence="17">
    <location>
        <position position="337"/>
    </location>
    <ligand>
        <name>(6S)-NADPHX</name>
        <dbReference type="ChEBI" id="CHEBI:64076"/>
    </ligand>
</feature>
<dbReference type="EC" id="5.1.99.6" evidence="19"/>
<dbReference type="GO" id="GO:0046496">
    <property type="term" value="P:nicotinamide nucleotide metabolic process"/>
    <property type="evidence" value="ECO:0007669"/>
    <property type="project" value="UniProtKB-UniRule"/>
</dbReference>
<comment type="cofactor">
    <cofactor evidence="18 19">
        <name>K(+)</name>
        <dbReference type="ChEBI" id="CHEBI:29103"/>
    </cofactor>
    <text evidence="18 19">Binds 1 potassium ion per subunit.</text>
</comment>
<evidence type="ECO:0000256" key="2">
    <source>
        <dbReference type="ARBA" id="ARBA00000909"/>
    </source>
</evidence>
<dbReference type="Pfam" id="PF03853">
    <property type="entry name" value="YjeF_N"/>
    <property type="match status" value="1"/>
</dbReference>
<feature type="binding site" evidence="18">
    <location>
        <begin position="66"/>
        <end position="70"/>
    </location>
    <ligand>
        <name>(6S)-NADPHX</name>
        <dbReference type="ChEBI" id="CHEBI:64076"/>
    </ligand>
</feature>
<evidence type="ECO:0000259" key="21">
    <source>
        <dbReference type="PROSITE" id="PS51385"/>
    </source>
</evidence>
<feature type="domain" description="YjeF C-terminal" evidence="20">
    <location>
        <begin position="241"/>
        <end position="509"/>
    </location>
</feature>
<feature type="binding site" evidence="18">
    <location>
        <position position="169"/>
    </location>
    <ligand>
        <name>K(+)</name>
        <dbReference type="ChEBI" id="CHEBI:29103"/>
    </ligand>
</feature>
<keyword evidence="6 17" id="KW-0547">Nucleotide-binding</keyword>
<keyword evidence="10 17" id="KW-0520">NAD</keyword>
<reference evidence="22" key="1">
    <citation type="submission" date="2020-10" db="EMBL/GenBank/DDBJ databases">
        <authorList>
            <person name="Gilroy R."/>
        </authorList>
    </citation>
    <scope>NUCLEOTIDE SEQUENCE</scope>
    <source>
        <strain evidence="22">17213</strain>
    </source>
</reference>
<comment type="similarity">
    <text evidence="17">Belongs to the NnrD/CARKD family.</text>
</comment>
<comment type="similarity">
    <text evidence="18">Belongs to the NnrE/AIBP family.</text>
</comment>
<dbReference type="Gene3D" id="3.40.1190.20">
    <property type="match status" value="1"/>
</dbReference>
<comment type="catalytic activity">
    <reaction evidence="1 18 19">
        <text>(6R)-NADHX = (6S)-NADHX</text>
        <dbReference type="Rhea" id="RHEA:32215"/>
        <dbReference type="ChEBI" id="CHEBI:64074"/>
        <dbReference type="ChEBI" id="CHEBI:64075"/>
        <dbReference type="EC" id="5.1.99.6"/>
    </reaction>
</comment>
<evidence type="ECO:0000256" key="6">
    <source>
        <dbReference type="ARBA" id="ARBA00022741"/>
    </source>
</evidence>
<feature type="binding site" evidence="17">
    <location>
        <position position="385"/>
    </location>
    <ligand>
        <name>(6S)-NADPHX</name>
        <dbReference type="ChEBI" id="CHEBI:64076"/>
    </ligand>
</feature>
<evidence type="ECO:0000313" key="23">
    <source>
        <dbReference type="Proteomes" id="UP000823631"/>
    </source>
</evidence>
<dbReference type="PANTHER" id="PTHR12592:SF0">
    <property type="entry name" value="ATP-DEPENDENT (S)-NAD(P)H-HYDRATE DEHYDRATASE"/>
    <property type="match status" value="1"/>
</dbReference>
<feature type="binding site" evidence="17">
    <location>
        <begin position="422"/>
        <end position="426"/>
    </location>
    <ligand>
        <name>AMP</name>
        <dbReference type="ChEBI" id="CHEBI:456215"/>
    </ligand>
</feature>
<feature type="domain" description="YjeF N-terminal" evidence="21">
    <location>
        <begin position="18"/>
        <end position="223"/>
    </location>
</feature>